<dbReference type="Proteomes" id="UP001576784">
    <property type="component" value="Unassembled WGS sequence"/>
</dbReference>
<organism evidence="2 3">
    <name type="scientific">Floridaenema flaviceps BLCC-F50</name>
    <dbReference type="NCBI Taxonomy" id="3153642"/>
    <lineage>
        <taxon>Bacteria</taxon>
        <taxon>Bacillati</taxon>
        <taxon>Cyanobacteriota</taxon>
        <taxon>Cyanophyceae</taxon>
        <taxon>Oscillatoriophycideae</taxon>
        <taxon>Aerosakkonematales</taxon>
        <taxon>Aerosakkonemataceae</taxon>
        <taxon>Floridanema</taxon>
        <taxon>Floridanema flaviceps</taxon>
    </lineage>
</organism>
<keyword evidence="3" id="KW-1185">Reference proteome</keyword>
<comment type="caution">
    <text evidence="2">The sequence shown here is derived from an EMBL/GenBank/DDBJ whole genome shotgun (WGS) entry which is preliminary data.</text>
</comment>
<dbReference type="RefSeq" id="WP_413265412.1">
    <property type="nucleotide sequence ID" value="NZ_JBHFNR010000168.1"/>
</dbReference>
<reference evidence="2 3" key="1">
    <citation type="submission" date="2024-09" db="EMBL/GenBank/DDBJ databases">
        <title>Floridaenema gen nov. (Aerosakkonemataceae, Aerosakkonematales ord. nov., Cyanobacteria) from benthic tropical and subtropical fresh waters, with the description of four new species.</title>
        <authorList>
            <person name="Moretto J.A."/>
            <person name="Berthold D.E."/>
            <person name="Lefler F.W."/>
            <person name="Huang I.-S."/>
            <person name="Laughinghouse H. IV."/>
        </authorList>
    </citation>
    <scope>NUCLEOTIDE SEQUENCE [LARGE SCALE GENOMIC DNA]</scope>
    <source>
        <strain evidence="2 3">BLCC-F50</strain>
    </source>
</reference>
<accession>A0ABV4XVP9</accession>
<feature type="domain" description="ATP-grasp" evidence="1">
    <location>
        <begin position="122"/>
        <end position="259"/>
    </location>
</feature>
<evidence type="ECO:0000259" key="1">
    <source>
        <dbReference type="Pfam" id="PF18299"/>
    </source>
</evidence>
<dbReference type="EMBL" id="JBHFNR010000168">
    <property type="protein sequence ID" value="MFB2895778.1"/>
    <property type="molecule type" value="Genomic_DNA"/>
</dbReference>
<sequence>MINWILEDGVFGCSMAPLANEIEKQGHNVKIIDYTRGITDYQRFFPKTECIIFYGSLHIAQQILSRNLSWIPGIIGTIEQYRCTAYYPHLKPWLLNAECQILPLSELSSSTVDNPKLLLSLEENKSLFIRPNSPLKPFAGGLYSPEELTDLDSFMKRHYLEDPNILVIVAPEKPIEAEWRVIIAQGQILSASQYRQFGKPYYQSGMPEVVQKVAEAVAQQQWQPDPIWVLDLCFCDNLVYVLEINFLSCSAFYKCDLSSVVTEASNIAWKKWVECRRGGRTSQNS</sequence>
<gene>
    <name evidence="2" type="ORF">ACE1CI_22960</name>
</gene>
<evidence type="ECO:0000313" key="3">
    <source>
        <dbReference type="Proteomes" id="UP001576784"/>
    </source>
</evidence>
<protein>
    <submittedName>
        <fullName evidence="2">ATP-grasp domain-containing protein</fullName>
    </submittedName>
</protein>
<dbReference type="Pfam" id="PF18299">
    <property type="entry name" value="R2K_2"/>
    <property type="match status" value="1"/>
</dbReference>
<evidence type="ECO:0000313" key="2">
    <source>
        <dbReference type="EMBL" id="MFB2895778.1"/>
    </source>
</evidence>
<proteinExistence type="predicted"/>
<name>A0ABV4XVP9_9CYAN</name>
<dbReference type="InterPro" id="IPR041261">
    <property type="entry name" value="R2K_2"/>
</dbReference>